<dbReference type="GO" id="GO:0005524">
    <property type="term" value="F:ATP binding"/>
    <property type="evidence" value="ECO:0007669"/>
    <property type="project" value="UniProtKB-UniRule"/>
</dbReference>
<evidence type="ECO:0000256" key="7">
    <source>
        <dbReference type="ARBA" id="ARBA00022840"/>
    </source>
</evidence>
<dbReference type="InterPro" id="IPR008046">
    <property type="entry name" value="Mcm3"/>
</dbReference>
<name>A0AA38HIZ1_9CUCU</name>
<dbReference type="InterPro" id="IPR033762">
    <property type="entry name" value="MCM_OB"/>
</dbReference>
<dbReference type="Gene3D" id="2.20.28.10">
    <property type="match status" value="1"/>
</dbReference>
<dbReference type="SMART" id="SM00382">
    <property type="entry name" value="AAA"/>
    <property type="match status" value="1"/>
</dbReference>
<dbReference type="PROSITE" id="PS50051">
    <property type="entry name" value="MCM_2"/>
    <property type="match status" value="1"/>
</dbReference>
<dbReference type="Pfam" id="PF17855">
    <property type="entry name" value="MCM_lid"/>
    <property type="match status" value="1"/>
</dbReference>
<dbReference type="Proteomes" id="UP001168821">
    <property type="component" value="Unassembled WGS sequence"/>
</dbReference>
<dbReference type="Gene3D" id="3.40.50.300">
    <property type="entry name" value="P-loop containing nucleotide triphosphate hydrolases"/>
    <property type="match status" value="1"/>
</dbReference>
<dbReference type="Pfam" id="PF14551">
    <property type="entry name" value="MCM_N"/>
    <property type="match status" value="1"/>
</dbReference>
<comment type="catalytic activity">
    <reaction evidence="11">
        <text>ATP + H2O = ADP + phosphate + H(+)</text>
        <dbReference type="Rhea" id="RHEA:13065"/>
        <dbReference type="ChEBI" id="CHEBI:15377"/>
        <dbReference type="ChEBI" id="CHEBI:15378"/>
        <dbReference type="ChEBI" id="CHEBI:30616"/>
        <dbReference type="ChEBI" id="CHEBI:43474"/>
        <dbReference type="ChEBI" id="CHEBI:456216"/>
        <dbReference type="EC" id="3.6.4.12"/>
    </reaction>
</comment>
<feature type="domain" description="MCM C-terminal AAA(+) ATPase" evidence="12">
    <location>
        <begin position="306"/>
        <end position="512"/>
    </location>
</feature>
<dbReference type="InterPro" id="IPR041562">
    <property type="entry name" value="MCM_lid"/>
</dbReference>
<dbReference type="GO" id="GO:0003697">
    <property type="term" value="F:single-stranded DNA binding"/>
    <property type="evidence" value="ECO:0007669"/>
    <property type="project" value="TreeGrafter"/>
</dbReference>
<evidence type="ECO:0000313" key="13">
    <source>
        <dbReference type="EMBL" id="KAJ3623631.1"/>
    </source>
</evidence>
<evidence type="ECO:0000256" key="11">
    <source>
        <dbReference type="RuleBase" id="RU368061"/>
    </source>
</evidence>
<evidence type="ECO:0000256" key="5">
    <source>
        <dbReference type="ARBA" id="ARBA00022801"/>
    </source>
</evidence>
<dbReference type="InterPro" id="IPR003593">
    <property type="entry name" value="AAA+_ATPase"/>
</dbReference>
<keyword evidence="6 11" id="KW-0347">Helicase</keyword>
<comment type="function">
    <text evidence="11">Acts as component of the MCM2-7 complex (MCM complex) which is the replicative helicase essential for 'once per cell cycle' DNA replication initiation and elongation in eukaryotic cells. The active ATPase sites in the MCM2-7 ring are formed through the interaction surfaces of two neighboring subunits such that a critical structure of a conserved arginine finger motif is provided in trans relative to the ATP-binding site of the Walker A box of the adjacent subunit. The six ATPase active sites, however, are likely to contribute differentially to the complex helicase activity.</text>
</comment>
<dbReference type="InterPro" id="IPR027417">
    <property type="entry name" value="P-loop_NTPase"/>
</dbReference>
<accession>A0AA38HIZ1</accession>
<comment type="subunit">
    <text evidence="11">Component of the MCM2-7 complex.</text>
</comment>
<keyword evidence="8 10" id="KW-0238">DNA-binding</keyword>
<reference evidence="13" key="1">
    <citation type="journal article" date="2023" name="G3 (Bethesda)">
        <title>Whole genome assemblies of Zophobas morio and Tenebrio molitor.</title>
        <authorList>
            <person name="Kaur S."/>
            <person name="Stinson S.A."/>
            <person name="diCenzo G.C."/>
        </authorList>
    </citation>
    <scope>NUCLEOTIDE SEQUENCE</scope>
    <source>
        <strain evidence="13">QUZm001</strain>
    </source>
</reference>
<dbReference type="PRINTS" id="PR01659">
    <property type="entry name" value="MCMPROTEIN3"/>
</dbReference>
<evidence type="ECO:0000313" key="14">
    <source>
        <dbReference type="Proteomes" id="UP001168821"/>
    </source>
</evidence>
<keyword evidence="5 11" id="KW-0378">Hydrolase</keyword>
<dbReference type="GO" id="GO:0016787">
    <property type="term" value="F:hydrolase activity"/>
    <property type="evidence" value="ECO:0007669"/>
    <property type="project" value="UniProtKB-KW"/>
</dbReference>
<evidence type="ECO:0000256" key="1">
    <source>
        <dbReference type="ARBA" id="ARBA00004123"/>
    </source>
</evidence>
<dbReference type="Gene3D" id="2.40.50.140">
    <property type="entry name" value="Nucleic acid-binding proteins"/>
    <property type="match status" value="1"/>
</dbReference>
<keyword evidence="7 10" id="KW-0067">ATP-binding</keyword>
<organism evidence="13 14">
    <name type="scientific">Zophobas morio</name>
    <dbReference type="NCBI Taxonomy" id="2755281"/>
    <lineage>
        <taxon>Eukaryota</taxon>
        <taxon>Metazoa</taxon>
        <taxon>Ecdysozoa</taxon>
        <taxon>Arthropoda</taxon>
        <taxon>Hexapoda</taxon>
        <taxon>Insecta</taxon>
        <taxon>Pterygota</taxon>
        <taxon>Neoptera</taxon>
        <taxon>Endopterygota</taxon>
        <taxon>Coleoptera</taxon>
        <taxon>Polyphaga</taxon>
        <taxon>Cucujiformia</taxon>
        <taxon>Tenebrionidae</taxon>
        <taxon>Zophobas</taxon>
    </lineage>
</organism>
<dbReference type="InterPro" id="IPR012340">
    <property type="entry name" value="NA-bd_OB-fold"/>
</dbReference>
<gene>
    <name evidence="13" type="ORF">Zmor_004389</name>
</gene>
<dbReference type="Pfam" id="PF17207">
    <property type="entry name" value="MCM_OB"/>
    <property type="match status" value="1"/>
</dbReference>
<evidence type="ECO:0000256" key="6">
    <source>
        <dbReference type="ARBA" id="ARBA00022806"/>
    </source>
</evidence>
<dbReference type="AlphaFoldDB" id="A0AA38HIZ1"/>
<protein>
    <recommendedName>
        <fullName evidence="11">DNA replication licensing factor MCM3</fullName>
        <ecNumber evidence="11">3.6.4.12</ecNumber>
    </recommendedName>
</protein>
<evidence type="ECO:0000256" key="2">
    <source>
        <dbReference type="ARBA" id="ARBA00008010"/>
    </source>
</evidence>
<dbReference type="GO" id="GO:0006271">
    <property type="term" value="P:DNA strand elongation involved in DNA replication"/>
    <property type="evidence" value="ECO:0007669"/>
    <property type="project" value="TreeGrafter"/>
</dbReference>
<dbReference type="InterPro" id="IPR001208">
    <property type="entry name" value="MCM_dom"/>
</dbReference>
<comment type="caution">
    <text evidence="13">The sequence shown here is derived from an EMBL/GenBank/DDBJ whole genome shotgun (WGS) entry which is preliminary data.</text>
</comment>
<proteinExistence type="inferred from homology"/>
<keyword evidence="14" id="KW-1185">Reference proteome</keyword>
<evidence type="ECO:0000259" key="12">
    <source>
        <dbReference type="PROSITE" id="PS50051"/>
    </source>
</evidence>
<keyword evidence="3 11" id="KW-0235">DNA replication</keyword>
<comment type="similarity">
    <text evidence="2 10">Belongs to the MCM family.</text>
</comment>
<dbReference type="PRINTS" id="PR01657">
    <property type="entry name" value="MCMFAMILY"/>
</dbReference>
<sequence>MEDVQTRHNRLRDQFTEFLDSDELHYKEKIEDLIESRQKRLIISIDDLRHVDSELASKFTSFFLTNFLTSIIFLNSLIQNPVDYVPPFQIALEKIVEKIDYETSKTNYLIGFCGNFGANHMTPRNLLASFFGQLICLEGIVTRCYELRCKVIKSVHYCKATNDQFIRNYSDLVSLSGKKTATVYPKTDDAGNPLTTEFGLSVYEDYQRVTIQEMPERTPAGQLPRSIDVILSCDLVDKLKPGDRARVFGIYRALPSKSGGSTSGIFKSVIIANHLELLVSTGSKIQLSQNDLRLIKKFASTYKGKVFHKLAMAIAPSIYGHEYIKRAILCQLIGGLEKNLENGTHIRGDLNILLVGDPSTAKSQLLRSAMTIAPLSIATTGRGSSGVGLTAAVLTDKDTGEKRLEAGAMVLGDRGLVCIDEFDKMSDADRVAIHEVMEQQTVTINKAGIHIALNARCSVLAAANPVYGQYRTDLSVMENVALPDSLLSRFDFLFIILDEIDPILDRKVAEHVLLNHLYRPANEPDGFVDSAFVFGRFSLADSTFETGAMNLLLGCNFLTKVDSESEGDDEDESWVYAKHNVKLRGPLKSLNDRIVSTSFLKKYLYYAKLKIKPLLSSSACRFICQSYASLRDNRRLKTLPITARTLETLIRLSTSIAKLRLSPTVSKRDASQALDLLHFALYGEEASVELNNATFHEGSNITLAKARAKRYRKSAKRRLSKVFFKKLGFCYIVLRKSTIFSAWRKEAKRCRKLVTRFRTRKPPVAPVLRPPPVATRILKRVNHSQMTLQERSGRPLNPYHPAGALLTLLKYTL</sequence>
<evidence type="ECO:0000256" key="8">
    <source>
        <dbReference type="ARBA" id="ARBA00023125"/>
    </source>
</evidence>
<evidence type="ECO:0000256" key="3">
    <source>
        <dbReference type="ARBA" id="ARBA00022705"/>
    </source>
</evidence>
<evidence type="ECO:0000256" key="10">
    <source>
        <dbReference type="RuleBase" id="RU004070"/>
    </source>
</evidence>
<dbReference type="InterPro" id="IPR027925">
    <property type="entry name" value="MCM_N"/>
</dbReference>
<dbReference type="Pfam" id="PF00493">
    <property type="entry name" value="MCM"/>
    <property type="match status" value="1"/>
</dbReference>
<keyword evidence="9 11" id="KW-0539">Nucleus</keyword>
<dbReference type="SUPFAM" id="SSF50249">
    <property type="entry name" value="Nucleic acid-binding proteins"/>
    <property type="match status" value="1"/>
</dbReference>
<comment type="subcellular location">
    <subcellularLocation>
        <location evidence="1 11">Nucleus</location>
    </subcellularLocation>
</comment>
<dbReference type="GO" id="GO:0000727">
    <property type="term" value="P:double-strand break repair via break-induced replication"/>
    <property type="evidence" value="ECO:0007669"/>
    <property type="project" value="TreeGrafter"/>
</dbReference>
<dbReference type="GO" id="GO:1902975">
    <property type="term" value="P:mitotic DNA replication initiation"/>
    <property type="evidence" value="ECO:0007669"/>
    <property type="project" value="TreeGrafter"/>
</dbReference>
<dbReference type="GO" id="GO:0017116">
    <property type="term" value="F:single-stranded DNA helicase activity"/>
    <property type="evidence" value="ECO:0007669"/>
    <property type="project" value="TreeGrafter"/>
</dbReference>
<evidence type="ECO:0000256" key="9">
    <source>
        <dbReference type="ARBA" id="ARBA00023242"/>
    </source>
</evidence>
<keyword evidence="4 10" id="KW-0547">Nucleotide-binding</keyword>
<dbReference type="InterPro" id="IPR031327">
    <property type="entry name" value="MCM"/>
</dbReference>
<dbReference type="SMART" id="SM00350">
    <property type="entry name" value="MCM"/>
    <property type="match status" value="1"/>
</dbReference>
<dbReference type="PANTHER" id="PTHR11630:SF46">
    <property type="entry name" value="DNA REPLICATION LICENSING FACTOR MCM3-RELATED"/>
    <property type="match status" value="1"/>
</dbReference>
<dbReference type="SUPFAM" id="SSF52540">
    <property type="entry name" value="P-loop containing nucleoside triphosphate hydrolases"/>
    <property type="match status" value="1"/>
</dbReference>
<dbReference type="Gene3D" id="3.30.1640.10">
    <property type="entry name" value="mini-chromosome maintenance (MCM) complex, chain A, domain 1"/>
    <property type="match status" value="1"/>
</dbReference>
<dbReference type="PANTHER" id="PTHR11630">
    <property type="entry name" value="DNA REPLICATION LICENSING FACTOR MCM FAMILY MEMBER"/>
    <property type="match status" value="1"/>
</dbReference>
<evidence type="ECO:0000256" key="4">
    <source>
        <dbReference type="ARBA" id="ARBA00022741"/>
    </source>
</evidence>
<dbReference type="EMBL" id="JALNTZ010001738">
    <property type="protein sequence ID" value="KAJ3623631.1"/>
    <property type="molecule type" value="Genomic_DNA"/>
</dbReference>
<dbReference type="GO" id="GO:0005634">
    <property type="term" value="C:nucleus"/>
    <property type="evidence" value="ECO:0007669"/>
    <property type="project" value="UniProtKB-SubCell"/>
</dbReference>
<dbReference type="EC" id="3.6.4.12" evidence="11"/>
<dbReference type="GO" id="GO:0042555">
    <property type="term" value="C:MCM complex"/>
    <property type="evidence" value="ECO:0007669"/>
    <property type="project" value="UniProtKB-UniRule"/>
</dbReference>